<evidence type="ECO:0000256" key="1">
    <source>
        <dbReference type="ARBA" id="ARBA00001947"/>
    </source>
</evidence>
<comment type="caution">
    <text evidence="9">The sequence shown here is derived from an EMBL/GenBank/DDBJ whole genome shotgun (WGS) entry which is preliminary data.</text>
</comment>
<dbReference type="GO" id="GO:0016020">
    <property type="term" value="C:membrane"/>
    <property type="evidence" value="ECO:0007669"/>
    <property type="project" value="TreeGrafter"/>
</dbReference>
<dbReference type="GO" id="GO:0004222">
    <property type="term" value="F:metalloendopeptidase activity"/>
    <property type="evidence" value="ECO:0007669"/>
    <property type="project" value="InterPro"/>
</dbReference>
<dbReference type="InterPro" id="IPR001915">
    <property type="entry name" value="Peptidase_M48"/>
</dbReference>
<feature type="domain" description="LysM" evidence="8">
    <location>
        <begin position="443"/>
        <end position="490"/>
    </location>
</feature>
<protein>
    <submittedName>
        <fullName evidence="9">Peptidase M48 Ste24p</fullName>
    </submittedName>
</protein>
<dbReference type="InterPro" id="IPR051156">
    <property type="entry name" value="Mito/Outer_Membr_Metalloprot"/>
</dbReference>
<dbReference type="OrthoDB" id="9810445at2"/>
<evidence type="ECO:0000256" key="5">
    <source>
        <dbReference type="ARBA" id="ARBA00022833"/>
    </source>
</evidence>
<feature type="signal peptide" evidence="7">
    <location>
        <begin position="1"/>
        <end position="27"/>
    </location>
</feature>
<feature type="chain" id="PRO_5002088203" evidence="7">
    <location>
        <begin position="28"/>
        <end position="495"/>
    </location>
</feature>
<evidence type="ECO:0000313" key="10">
    <source>
        <dbReference type="Proteomes" id="UP000030988"/>
    </source>
</evidence>
<dbReference type="PROSITE" id="PS51782">
    <property type="entry name" value="LYSM"/>
    <property type="match status" value="1"/>
</dbReference>
<keyword evidence="3" id="KW-0479">Metal-binding</keyword>
<name>A0A0B2BX31_9SPHN</name>
<comment type="cofactor">
    <cofactor evidence="1">
        <name>Zn(2+)</name>
        <dbReference type="ChEBI" id="CHEBI:29105"/>
    </cofactor>
</comment>
<keyword evidence="5" id="KW-0862">Zinc</keyword>
<dbReference type="Pfam" id="PF01435">
    <property type="entry name" value="Peptidase_M48"/>
    <property type="match status" value="1"/>
</dbReference>
<dbReference type="Gene3D" id="3.30.2010.10">
    <property type="entry name" value="Metalloproteases ('zincins'), catalytic domain"/>
    <property type="match status" value="1"/>
</dbReference>
<dbReference type="STRING" id="1572751.PK98_06570"/>
<evidence type="ECO:0000256" key="2">
    <source>
        <dbReference type="ARBA" id="ARBA00022670"/>
    </source>
</evidence>
<dbReference type="Proteomes" id="UP000030988">
    <property type="component" value="Unassembled WGS sequence"/>
</dbReference>
<reference evidence="9 10" key="1">
    <citation type="submission" date="2014-11" db="EMBL/GenBank/DDBJ databases">
        <title>Draft genome sequence of Kirrobacter mercurialis.</title>
        <authorList>
            <person name="Coil D.A."/>
            <person name="Eisen J.A."/>
        </authorList>
    </citation>
    <scope>NUCLEOTIDE SEQUENCE [LARGE SCALE GENOMIC DNA]</scope>
    <source>
        <strain evidence="9 10">Coronado</strain>
    </source>
</reference>
<keyword evidence="2" id="KW-0645">Protease</keyword>
<sequence length="495" mass="52135">MPQSNLTRRFTGAVLAGVASLSLGACATMPGSSIQPGTPISQAEAQQGAQYHEQFVQEFGGAVRGPQADYVVQVGQNIAVQSGLATTPDAFRVTLLNSSINNAFAVPGGYVYVTRQLVGLMNNEAELAGVLGHEVGHVAARHSARRQQTAQRNQLLGVLGQVVSGVLLGDSALGRGAANLLNTGTQLATLSYSRSQETEADQLGVNYLRTAGYDPSAMSTVLESLARQNALDQQLQGQQATVPEWASTHPDPASRVAAARNMAGPQAGGVLNRENFLSRINGLTYDDDPAQGVIEGQSFIHPQFRLTFSVPQGFTMSNGAQAVSITGGNGQGQLASAPFSGNLDTYVQQVFQSLAGQGGALAPQALQRTTVNSLPAVYGTARVNSGQQQVDVVVFAYQFSNSQAFHFATISPVGGAGVFNPMFNSMRRISAAEAAEVVPRRIEVVTAARADSVQSLARRMAYTNGQVERFRVLNGLSGNAELVPGQQYKIVVRSN</sequence>
<dbReference type="InterPro" id="IPR018392">
    <property type="entry name" value="LysM"/>
</dbReference>
<dbReference type="PANTHER" id="PTHR22726">
    <property type="entry name" value="METALLOENDOPEPTIDASE OMA1"/>
    <property type="match status" value="1"/>
</dbReference>
<dbReference type="AlphaFoldDB" id="A0A0B2BX31"/>
<dbReference type="EMBL" id="JTDN01000001">
    <property type="protein sequence ID" value="KHL26163.1"/>
    <property type="molecule type" value="Genomic_DNA"/>
</dbReference>
<dbReference type="GO" id="GO:0051603">
    <property type="term" value="P:proteolysis involved in protein catabolic process"/>
    <property type="evidence" value="ECO:0007669"/>
    <property type="project" value="TreeGrafter"/>
</dbReference>
<evidence type="ECO:0000256" key="4">
    <source>
        <dbReference type="ARBA" id="ARBA00022801"/>
    </source>
</evidence>
<keyword evidence="7" id="KW-0732">Signal</keyword>
<keyword evidence="10" id="KW-1185">Reference proteome</keyword>
<evidence type="ECO:0000256" key="6">
    <source>
        <dbReference type="ARBA" id="ARBA00023049"/>
    </source>
</evidence>
<evidence type="ECO:0000256" key="7">
    <source>
        <dbReference type="SAM" id="SignalP"/>
    </source>
</evidence>
<dbReference type="CDD" id="cd00118">
    <property type="entry name" value="LysM"/>
    <property type="match status" value="1"/>
</dbReference>
<accession>A0A0B2BX31</accession>
<evidence type="ECO:0000256" key="3">
    <source>
        <dbReference type="ARBA" id="ARBA00022723"/>
    </source>
</evidence>
<gene>
    <name evidence="9" type="ORF">PK98_06570</name>
</gene>
<proteinExistence type="predicted"/>
<dbReference type="GO" id="GO:0046872">
    <property type="term" value="F:metal ion binding"/>
    <property type="evidence" value="ECO:0007669"/>
    <property type="project" value="UniProtKB-KW"/>
</dbReference>
<keyword evidence="4" id="KW-0378">Hydrolase</keyword>
<keyword evidence="6" id="KW-0482">Metalloprotease</keyword>
<dbReference type="PANTHER" id="PTHR22726:SF1">
    <property type="entry name" value="METALLOENDOPEPTIDASE OMA1, MITOCHONDRIAL"/>
    <property type="match status" value="1"/>
</dbReference>
<organism evidence="9 10">
    <name type="scientific">Croceibacterium mercuriale</name>
    <dbReference type="NCBI Taxonomy" id="1572751"/>
    <lineage>
        <taxon>Bacteria</taxon>
        <taxon>Pseudomonadati</taxon>
        <taxon>Pseudomonadota</taxon>
        <taxon>Alphaproteobacteria</taxon>
        <taxon>Sphingomonadales</taxon>
        <taxon>Erythrobacteraceae</taxon>
        <taxon>Croceibacterium</taxon>
    </lineage>
</organism>
<evidence type="ECO:0000313" key="9">
    <source>
        <dbReference type="EMBL" id="KHL26163.1"/>
    </source>
</evidence>
<dbReference type="RefSeq" id="WP_039095188.1">
    <property type="nucleotide sequence ID" value="NZ_JTDN01000001.1"/>
</dbReference>
<evidence type="ECO:0000259" key="8">
    <source>
        <dbReference type="PROSITE" id="PS51782"/>
    </source>
</evidence>